<dbReference type="AlphaFoldDB" id="A0A1J5PLK6"/>
<comment type="caution">
    <text evidence="2">The sequence shown here is derived from an EMBL/GenBank/DDBJ whole genome shotgun (WGS) entry which is preliminary data.</text>
</comment>
<dbReference type="SMART" id="SM00014">
    <property type="entry name" value="acidPPc"/>
    <property type="match status" value="1"/>
</dbReference>
<organism evidence="2">
    <name type="scientific">mine drainage metagenome</name>
    <dbReference type="NCBI Taxonomy" id="410659"/>
    <lineage>
        <taxon>unclassified sequences</taxon>
        <taxon>metagenomes</taxon>
        <taxon>ecological metagenomes</taxon>
    </lineage>
</organism>
<dbReference type="SUPFAM" id="SSF48317">
    <property type="entry name" value="Acid phosphatase/Vanadium-dependent haloperoxidase"/>
    <property type="match status" value="1"/>
</dbReference>
<dbReference type="EMBL" id="MLJW01003608">
    <property type="protein sequence ID" value="OIQ71688.1"/>
    <property type="molecule type" value="Genomic_DNA"/>
</dbReference>
<dbReference type="InterPro" id="IPR000326">
    <property type="entry name" value="PAP2/HPO"/>
</dbReference>
<evidence type="ECO:0000313" key="2">
    <source>
        <dbReference type="EMBL" id="OIQ71688.1"/>
    </source>
</evidence>
<reference evidence="2" key="1">
    <citation type="submission" date="2016-10" db="EMBL/GenBank/DDBJ databases">
        <title>Sequence of Gallionella enrichment culture.</title>
        <authorList>
            <person name="Poehlein A."/>
            <person name="Muehling M."/>
            <person name="Daniel R."/>
        </authorList>
    </citation>
    <scope>NUCLEOTIDE SEQUENCE</scope>
</reference>
<name>A0A1J5PLK6_9ZZZZ</name>
<protein>
    <submittedName>
        <fullName evidence="2">PAP2 superfamily protein</fullName>
    </submittedName>
</protein>
<gene>
    <name evidence="2" type="ORF">GALL_466930</name>
</gene>
<sequence length="301" mass="31845">MGAQGASCSGTGAGSRLRAETVKDDMMTTQGLSRITCGIMLGCWITVAQAAPTAWLSPDLLAQTSVAPVAQQDPLAASGATPGTRRPAWSLYPPGRSFGVGLVDTYLLGAALGVLDYAGLHRLDHPVRRDTSGIWSIGKSPQFPAELIGLTLAGAVWEGGRSRFGKTLWQSLDAAAMAGISTQALKWTFQRTRPSSTTNPDLWFQGVHNMSFPSGDVSSITALVTPIILEYHRTDPGVDALAALPVFDMAARMKAHGHWLTDTMAGAAVGVASGYFAHRLHSPFILGLLPGGFYVGLHERF</sequence>
<dbReference type="Pfam" id="PF01569">
    <property type="entry name" value="PAP2"/>
    <property type="match status" value="1"/>
</dbReference>
<evidence type="ECO:0000259" key="1">
    <source>
        <dbReference type="SMART" id="SM00014"/>
    </source>
</evidence>
<feature type="domain" description="Phosphatidic acid phosphatase type 2/haloperoxidase" evidence="1">
    <location>
        <begin position="164"/>
        <end position="278"/>
    </location>
</feature>
<dbReference type="Gene3D" id="1.20.144.10">
    <property type="entry name" value="Phosphatidic acid phosphatase type 2/haloperoxidase"/>
    <property type="match status" value="1"/>
</dbReference>
<proteinExistence type="predicted"/>
<accession>A0A1J5PLK6</accession>
<dbReference type="InterPro" id="IPR036938">
    <property type="entry name" value="PAP2/HPO_sf"/>
</dbReference>